<gene>
    <name evidence="1" type="ORF">EVAR_87229_1</name>
</gene>
<accession>A0A4C1ZU05</accession>
<evidence type="ECO:0000313" key="1">
    <source>
        <dbReference type="EMBL" id="GBP90125.1"/>
    </source>
</evidence>
<protein>
    <submittedName>
        <fullName evidence="1">Uncharacterized protein</fullName>
    </submittedName>
</protein>
<dbReference type="EMBL" id="BGZK01002059">
    <property type="protein sequence ID" value="GBP90125.1"/>
    <property type="molecule type" value="Genomic_DNA"/>
</dbReference>
<name>A0A4C1ZU05_EUMVA</name>
<dbReference type="AlphaFoldDB" id="A0A4C1ZU05"/>
<sequence>MMLFVLKQSYCRVSRLVGGENDVNSHAVVNSNTKNGPARPMKCHSLTEYRSEATVFAVAVVPSPPRALSSFHRPNSPFRNPSPLSITLLLQTVVPLSFHRSLFPKSVHTFLHQISYSYPRGPVVDDVKQNYEVVFLKLDHEVAGCQPRRCSWHVSLRSVVAWSLDDVGGLSLKGRIIDDLS</sequence>
<reference evidence="1 2" key="1">
    <citation type="journal article" date="2019" name="Commun. Biol.">
        <title>The bagworm genome reveals a unique fibroin gene that provides high tensile strength.</title>
        <authorList>
            <person name="Kono N."/>
            <person name="Nakamura H."/>
            <person name="Ohtoshi R."/>
            <person name="Tomita M."/>
            <person name="Numata K."/>
            <person name="Arakawa K."/>
        </authorList>
    </citation>
    <scope>NUCLEOTIDE SEQUENCE [LARGE SCALE GENOMIC DNA]</scope>
</reference>
<keyword evidence="2" id="KW-1185">Reference proteome</keyword>
<dbReference type="Proteomes" id="UP000299102">
    <property type="component" value="Unassembled WGS sequence"/>
</dbReference>
<evidence type="ECO:0000313" key="2">
    <source>
        <dbReference type="Proteomes" id="UP000299102"/>
    </source>
</evidence>
<organism evidence="1 2">
    <name type="scientific">Eumeta variegata</name>
    <name type="common">Bagworm moth</name>
    <name type="synonym">Eumeta japonica</name>
    <dbReference type="NCBI Taxonomy" id="151549"/>
    <lineage>
        <taxon>Eukaryota</taxon>
        <taxon>Metazoa</taxon>
        <taxon>Ecdysozoa</taxon>
        <taxon>Arthropoda</taxon>
        <taxon>Hexapoda</taxon>
        <taxon>Insecta</taxon>
        <taxon>Pterygota</taxon>
        <taxon>Neoptera</taxon>
        <taxon>Endopterygota</taxon>
        <taxon>Lepidoptera</taxon>
        <taxon>Glossata</taxon>
        <taxon>Ditrysia</taxon>
        <taxon>Tineoidea</taxon>
        <taxon>Psychidae</taxon>
        <taxon>Oiketicinae</taxon>
        <taxon>Eumeta</taxon>
    </lineage>
</organism>
<proteinExistence type="predicted"/>
<comment type="caution">
    <text evidence="1">The sequence shown here is derived from an EMBL/GenBank/DDBJ whole genome shotgun (WGS) entry which is preliminary data.</text>
</comment>